<sequence length="282" mass="31301">MKSSKKDRSVLPPLKVFPVASEDQTNAPGVAIGCQNSPLARRKPQSRLQNNILPSKPWNTRDMLANLPNISGDRADDFDAYREARGYQVGPNSRPNSRPQSPAMGVRETLELGSPRRPLSRRSRSSSLDSFSEELLGLSGGNSENEHLSIRPCVYTPQDGRVPPRPPSIDASDLINCLNSEVYFYNEEETSDFDSRTGSLENSPPGRIMPPSPASNKTYKFGKAPPNDRVLLALRSYDSLAHDAAFPQMVDEDTTEKRYPLTHSENSNFSRPCTNESDSIEY</sequence>
<accession>A0ABN7SER7</accession>
<reference evidence="2 3" key="1">
    <citation type="submission" date="2021-04" db="EMBL/GenBank/DDBJ databases">
        <authorList>
            <person name="Bliznina A."/>
        </authorList>
    </citation>
    <scope>NUCLEOTIDE SEQUENCE [LARGE SCALE GENOMIC DNA]</scope>
</reference>
<dbReference type="EMBL" id="OU015569">
    <property type="protein sequence ID" value="CAG5095789.1"/>
    <property type="molecule type" value="Genomic_DNA"/>
</dbReference>
<feature type="compositionally biased region" description="Polar residues" evidence="1">
    <location>
        <begin position="263"/>
        <end position="282"/>
    </location>
</feature>
<gene>
    <name evidence="2" type="ORF">OKIOD_LOCUS5895</name>
</gene>
<evidence type="ECO:0000256" key="1">
    <source>
        <dbReference type="SAM" id="MobiDB-lite"/>
    </source>
</evidence>
<evidence type="ECO:0000313" key="3">
    <source>
        <dbReference type="Proteomes" id="UP001158576"/>
    </source>
</evidence>
<feature type="region of interest" description="Disordered" evidence="1">
    <location>
        <begin position="248"/>
        <end position="282"/>
    </location>
</feature>
<dbReference type="Proteomes" id="UP001158576">
    <property type="component" value="Chromosome XSR"/>
</dbReference>
<organism evidence="2 3">
    <name type="scientific">Oikopleura dioica</name>
    <name type="common">Tunicate</name>
    <dbReference type="NCBI Taxonomy" id="34765"/>
    <lineage>
        <taxon>Eukaryota</taxon>
        <taxon>Metazoa</taxon>
        <taxon>Chordata</taxon>
        <taxon>Tunicata</taxon>
        <taxon>Appendicularia</taxon>
        <taxon>Copelata</taxon>
        <taxon>Oikopleuridae</taxon>
        <taxon>Oikopleura</taxon>
    </lineage>
</organism>
<proteinExistence type="predicted"/>
<protein>
    <submittedName>
        <fullName evidence="2">Oidioi.mRNA.OKI2018_I69.XSR.g14337.t1.cds</fullName>
    </submittedName>
</protein>
<name>A0ABN7SER7_OIKDI</name>
<feature type="region of interest" description="Disordered" evidence="1">
    <location>
        <begin position="38"/>
        <end position="65"/>
    </location>
</feature>
<keyword evidence="3" id="KW-1185">Reference proteome</keyword>
<feature type="compositionally biased region" description="Low complexity" evidence="1">
    <location>
        <begin position="125"/>
        <end position="143"/>
    </location>
</feature>
<feature type="region of interest" description="Disordered" evidence="1">
    <location>
        <begin position="86"/>
        <end position="147"/>
    </location>
</feature>
<feature type="compositionally biased region" description="Low complexity" evidence="1">
    <location>
        <begin position="91"/>
        <end position="102"/>
    </location>
</feature>
<evidence type="ECO:0000313" key="2">
    <source>
        <dbReference type="EMBL" id="CAG5095789.1"/>
    </source>
</evidence>
<dbReference type="PROSITE" id="PS51257">
    <property type="entry name" value="PROKAR_LIPOPROTEIN"/>
    <property type="match status" value="1"/>
</dbReference>
<feature type="region of interest" description="Disordered" evidence="1">
    <location>
        <begin position="189"/>
        <end position="222"/>
    </location>
</feature>